<evidence type="ECO:0000313" key="1">
    <source>
        <dbReference type="Ensembl" id="ENSGAGP00000015340.1"/>
    </source>
</evidence>
<reference evidence="1" key="3">
    <citation type="submission" date="2025-09" db="UniProtKB">
        <authorList>
            <consortium name="Ensembl"/>
        </authorList>
    </citation>
    <scope>IDENTIFICATION</scope>
</reference>
<sequence length="137" mass="14847">MLIGQVVRVVGRPPVRRAVRSPVHIRIALLCLFLSCRLKNFLLTGACCEDLAAVIISGSLIELELGIDHLGDSGVQVLCKGLKHPDCKLQRLDVCHLVSPALAVLRFMWPSSIIRSGTTDTQTSFSGLAALCTLHSF</sequence>
<reference evidence="2" key="1">
    <citation type="journal article" date="2017" name="PLoS ONE">
        <title>The Agassiz's desert tortoise genome provides a resource for the conservation of a threatened species.</title>
        <authorList>
            <person name="Tollis M."/>
            <person name="DeNardo D.F."/>
            <person name="Cornelius J.A."/>
            <person name="Dolby G.A."/>
            <person name="Edwards T."/>
            <person name="Henen B.T."/>
            <person name="Karl A.E."/>
            <person name="Murphy R.W."/>
            <person name="Kusumi K."/>
        </authorList>
    </citation>
    <scope>NUCLEOTIDE SEQUENCE [LARGE SCALE GENOMIC DNA]</scope>
</reference>
<dbReference type="InterPro" id="IPR050637">
    <property type="entry name" value="NLRP_innate_immun_reg"/>
</dbReference>
<name>A0A452HK90_9SAUR</name>
<dbReference type="PANTHER" id="PTHR45690:SF4">
    <property type="entry name" value="NACHT, LRR AND PYD DOMAINS-CONTAINING PROTEIN 10"/>
    <property type="match status" value="1"/>
</dbReference>
<accession>A0A452HK90</accession>
<organism evidence="1 2">
    <name type="scientific">Gopherus agassizii</name>
    <name type="common">Agassiz's desert tortoise</name>
    <dbReference type="NCBI Taxonomy" id="38772"/>
    <lineage>
        <taxon>Eukaryota</taxon>
        <taxon>Metazoa</taxon>
        <taxon>Chordata</taxon>
        <taxon>Craniata</taxon>
        <taxon>Vertebrata</taxon>
        <taxon>Euteleostomi</taxon>
        <taxon>Archelosauria</taxon>
        <taxon>Testudinata</taxon>
        <taxon>Testudines</taxon>
        <taxon>Cryptodira</taxon>
        <taxon>Durocryptodira</taxon>
        <taxon>Testudinoidea</taxon>
        <taxon>Testudinidae</taxon>
        <taxon>Gopherus</taxon>
    </lineage>
</organism>
<proteinExistence type="predicted"/>
<dbReference type="GO" id="GO:0050729">
    <property type="term" value="P:positive regulation of inflammatory response"/>
    <property type="evidence" value="ECO:0007669"/>
    <property type="project" value="TreeGrafter"/>
</dbReference>
<dbReference type="PANTHER" id="PTHR45690">
    <property type="entry name" value="NACHT, LRR AND PYD DOMAINS-CONTAINING PROTEIN 12"/>
    <property type="match status" value="1"/>
</dbReference>
<dbReference type="STRING" id="38772.ENSGAGP00000015340"/>
<dbReference type="Ensembl" id="ENSGAGT00000017520.1">
    <property type="protein sequence ID" value="ENSGAGP00000015340.1"/>
    <property type="gene ID" value="ENSGAGG00000011567.1"/>
</dbReference>
<protein>
    <submittedName>
        <fullName evidence="1">Uncharacterized protein</fullName>
    </submittedName>
</protein>
<dbReference type="Proteomes" id="UP000291020">
    <property type="component" value="Unassembled WGS sequence"/>
</dbReference>
<reference evidence="1" key="2">
    <citation type="submission" date="2025-08" db="UniProtKB">
        <authorList>
            <consortium name="Ensembl"/>
        </authorList>
    </citation>
    <scope>IDENTIFICATION</scope>
</reference>
<dbReference type="GO" id="GO:0005737">
    <property type="term" value="C:cytoplasm"/>
    <property type="evidence" value="ECO:0007669"/>
    <property type="project" value="TreeGrafter"/>
</dbReference>
<dbReference type="SUPFAM" id="SSF52047">
    <property type="entry name" value="RNI-like"/>
    <property type="match status" value="1"/>
</dbReference>
<dbReference type="Gene3D" id="3.80.10.10">
    <property type="entry name" value="Ribonuclease Inhibitor"/>
    <property type="match status" value="1"/>
</dbReference>
<keyword evidence="2" id="KW-1185">Reference proteome</keyword>
<dbReference type="InterPro" id="IPR032675">
    <property type="entry name" value="LRR_dom_sf"/>
</dbReference>
<dbReference type="AlphaFoldDB" id="A0A452HK90"/>
<evidence type="ECO:0000313" key="2">
    <source>
        <dbReference type="Proteomes" id="UP000291020"/>
    </source>
</evidence>